<comment type="caution">
    <text evidence="2">The sequence shown here is derived from an EMBL/GenBank/DDBJ whole genome shotgun (WGS) entry which is preliminary data.</text>
</comment>
<keyword evidence="3" id="KW-1185">Reference proteome</keyword>
<feature type="chain" id="PRO_5040494369" description="Extracellular membrane protein CFEM domain-containing protein" evidence="1">
    <location>
        <begin position="18"/>
        <end position="94"/>
    </location>
</feature>
<name>A0A9P1GXD2_9PEZI</name>
<evidence type="ECO:0000313" key="2">
    <source>
        <dbReference type="EMBL" id="CAI4211654.1"/>
    </source>
</evidence>
<organism evidence="2 3">
    <name type="scientific">Parascedosporium putredinis</name>
    <dbReference type="NCBI Taxonomy" id="1442378"/>
    <lineage>
        <taxon>Eukaryota</taxon>
        <taxon>Fungi</taxon>
        <taxon>Dikarya</taxon>
        <taxon>Ascomycota</taxon>
        <taxon>Pezizomycotina</taxon>
        <taxon>Sordariomycetes</taxon>
        <taxon>Hypocreomycetidae</taxon>
        <taxon>Microascales</taxon>
        <taxon>Microascaceae</taxon>
        <taxon>Parascedosporium</taxon>
    </lineage>
</organism>
<reference evidence="2" key="1">
    <citation type="submission" date="2022-11" db="EMBL/GenBank/DDBJ databases">
        <authorList>
            <person name="Scott C."/>
            <person name="Bruce N."/>
        </authorList>
    </citation>
    <scope>NUCLEOTIDE SEQUENCE</scope>
</reference>
<feature type="signal peptide" evidence="1">
    <location>
        <begin position="1"/>
        <end position="17"/>
    </location>
</feature>
<evidence type="ECO:0008006" key="4">
    <source>
        <dbReference type="Google" id="ProtNLM"/>
    </source>
</evidence>
<gene>
    <name evidence="2" type="ORF">PPNO1_LOCUS1430</name>
</gene>
<dbReference type="AlphaFoldDB" id="A0A9P1GXD2"/>
<accession>A0A9P1GXD2</accession>
<dbReference type="Proteomes" id="UP000838763">
    <property type="component" value="Unassembled WGS sequence"/>
</dbReference>
<dbReference type="EMBL" id="CALLCH030000002">
    <property type="protein sequence ID" value="CAI4211654.1"/>
    <property type="molecule type" value="Genomic_DNA"/>
</dbReference>
<evidence type="ECO:0000313" key="3">
    <source>
        <dbReference type="Proteomes" id="UP000838763"/>
    </source>
</evidence>
<sequence length="94" mass="9462">MKTATFSVVAMASVAAAIPMCAPDMYHCFCKIPSLQQHFLDCAYTGNQCANEAEGAEAVAFGVDLCSPPIVVGAANAKAVSGLLAAAGLVAALI</sequence>
<protein>
    <recommendedName>
        <fullName evidence="4">Extracellular membrane protein CFEM domain-containing protein</fullName>
    </recommendedName>
</protein>
<dbReference type="OrthoDB" id="5244065at2759"/>
<keyword evidence="1" id="KW-0732">Signal</keyword>
<proteinExistence type="predicted"/>
<evidence type="ECO:0000256" key="1">
    <source>
        <dbReference type="SAM" id="SignalP"/>
    </source>
</evidence>